<evidence type="ECO:0000256" key="3">
    <source>
        <dbReference type="ARBA" id="ARBA00012972"/>
    </source>
</evidence>
<keyword evidence="6" id="KW-0456">Lyase</keyword>
<evidence type="ECO:0000313" key="6">
    <source>
        <dbReference type="EMBL" id="MFC0625656.1"/>
    </source>
</evidence>
<name>A0ABV6QNU6_9ACTN</name>
<evidence type="ECO:0000256" key="2">
    <source>
        <dbReference type="ARBA" id="ARBA00010566"/>
    </source>
</evidence>
<dbReference type="InterPro" id="IPR016142">
    <property type="entry name" value="Citrate_synth-like_lrg_a-sub"/>
</dbReference>
<dbReference type="CDD" id="cd06100">
    <property type="entry name" value="CCL_ACL-C"/>
    <property type="match status" value="1"/>
</dbReference>
<comment type="caution">
    <text evidence="6">The sequence shown here is derived from an EMBL/GenBank/DDBJ whole genome shotgun (WGS) entry which is preliminary data.</text>
</comment>
<protein>
    <recommendedName>
        <fullName evidence="3">citrate synthase (unknown stereospecificity)</fullName>
        <ecNumber evidence="3">2.3.3.16</ecNumber>
    </recommendedName>
</protein>
<dbReference type="Gene3D" id="1.10.580.10">
    <property type="entry name" value="Citrate Synthase, domain 1"/>
    <property type="match status" value="2"/>
</dbReference>
<dbReference type="GO" id="GO:0008816">
    <property type="term" value="F:citryl-CoA lyase activity"/>
    <property type="evidence" value="ECO:0007669"/>
    <property type="project" value="UniProtKB-EC"/>
</dbReference>
<feature type="region of interest" description="Disordered" evidence="5">
    <location>
        <begin position="238"/>
        <end position="262"/>
    </location>
</feature>
<evidence type="ECO:0000313" key="7">
    <source>
        <dbReference type="Proteomes" id="UP001589890"/>
    </source>
</evidence>
<comment type="similarity">
    <text evidence="2">Belongs to the citrate synthase family.</text>
</comment>
<evidence type="ECO:0000256" key="1">
    <source>
        <dbReference type="ARBA" id="ARBA00005163"/>
    </source>
</evidence>
<dbReference type="InterPro" id="IPR016143">
    <property type="entry name" value="Citrate_synth-like_sm_a-sub"/>
</dbReference>
<dbReference type="EMBL" id="JBHLTC010000018">
    <property type="protein sequence ID" value="MFC0625656.1"/>
    <property type="molecule type" value="Genomic_DNA"/>
</dbReference>
<keyword evidence="7" id="KW-1185">Reference proteome</keyword>
<dbReference type="NCBIfam" id="NF004864">
    <property type="entry name" value="PRK06224.1-1"/>
    <property type="match status" value="1"/>
</dbReference>
<sequence>MTEAEDWWATAISDISPGSIRLRGYAIEDLIGSVSYPQMVWLMTRGSLPSAAEAALLELTLVAAVDHGPQAPSVAAARMAASCGLDLNNAMATGVNLLGDVHGGAGQQCMEVLRSLVDSGQPVGAAATALVAAYKERGAYVPGFGHRFHPRDPRRDPLMTAIAEAVADGTVEGRYVEAALALEAVLAGGARPVPMNIDGATATIYCELGFAPELGRGLFVLSRSVGLLAHAWEQHNEPTRIKGPLPRSANPTYTGPPPRTLP</sequence>
<dbReference type="RefSeq" id="WP_380048289.1">
    <property type="nucleotide sequence ID" value="NZ_JBHLTC010000018.1"/>
</dbReference>
<dbReference type="PRINTS" id="PR00143">
    <property type="entry name" value="CITRTSNTHASE"/>
</dbReference>
<comment type="pathway">
    <text evidence="1">Carbohydrate metabolism; tricarboxylic acid cycle.</text>
</comment>
<proteinExistence type="inferred from homology"/>
<evidence type="ECO:0000256" key="4">
    <source>
        <dbReference type="ARBA" id="ARBA00022679"/>
    </source>
</evidence>
<dbReference type="Proteomes" id="UP001589890">
    <property type="component" value="Unassembled WGS sequence"/>
</dbReference>
<dbReference type="InterPro" id="IPR036969">
    <property type="entry name" value="Citrate_synthase_sf"/>
</dbReference>
<dbReference type="SUPFAM" id="SSF48256">
    <property type="entry name" value="Citrate synthase"/>
    <property type="match status" value="1"/>
</dbReference>
<dbReference type="Pfam" id="PF00285">
    <property type="entry name" value="Citrate_synt"/>
    <property type="match status" value="1"/>
</dbReference>
<gene>
    <name evidence="6" type="ORF">ACFFGN_16350</name>
</gene>
<evidence type="ECO:0000256" key="5">
    <source>
        <dbReference type="SAM" id="MobiDB-lite"/>
    </source>
</evidence>
<reference evidence="6 7" key="1">
    <citation type="submission" date="2024-09" db="EMBL/GenBank/DDBJ databases">
        <authorList>
            <person name="Sun Q."/>
            <person name="Mori K."/>
        </authorList>
    </citation>
    <scope>NUCLEOTIDE SEQUENCE [LARGE SCALE GENOMIC DNA]</scope>
    <source>
        <strain evidence="6 7">CGMCC 1.15906</strain>
    </source>
</reference>
<dbReference type="PANTHER" id="PTHR11739:SF4">
    <property type="entry name" value="CITRATE SYNTHASE, PEROXISOMAL"/>
    <property type="match status" value="1"/>
</dbReference>
<dbReference type="PANTHER" id="PTHR11739">
    <property type="entry name" value="CITRATE SYNTHASE"/>
    <property type="match status" value="1"/>
</dbReference>
<dbReference type="Gene3D" id="1.10.230.10">
    <property type="entry name" value="Cytochrome P450-Terp, domain 2"/>
    <property type="match status" value="1"/>
</dbReference>
<organism evidence="6 7">
    <name type="scientific">Kribbella deserti</name>
    <dbReference type="NCBI Taxonomy" id="1926257"/>
    <lineage>
        <taxon>Bacteria</taxon>
        <taxon>Bacillati</taxon>
        <taxon>Actinomycetota</taxon>
        <taxon>Actinomycetes</taxon>
        <taxon>Propionibacteriales</taxon>
        <taxon>Kribbellaceae</taxon>
        <taxon>Kribbella</taxon>
    </lineage>
</organism>
<dbReference type="EC" id="2.3.3.16" evidence="3"/>
<keyword evidence="4" id="KW-0808">Transferase</keyword>
<accession>A0ABV6QNU6</accession>
<dbReference type="InterPro" id="IPR002020">
    <property type="entry name" value="Citrate_synthase"/>
</dbReference>